<sequence length="35" mass="4265">MDEVKPHSTYFGNHTHFNLRCKPPFRKWLNCKCQT</sequence>
<organism evidence="1 2">
    <name type="scientific">Penicillium italicum</name>
    <name type="common">Blue mold</name>
    <dbReference type="NCBI Taxonomy" id="40296"/>
    <lineage>
        <taxon>Eukaryota</taxon>
        <taxon>Fungi</taxon>
        <taxon>Dikarya</taxon>
        <taxon>Ascomycota</taxon>
        <taxon>Pezizomycotina</taxon>
        <taxon>Eurotiomycetes</taxon>
        <taxon>Eurotiomycetidae</taxon>
        <taxon>Eurotiales</taxon>
        <taxon>Aspergillaceae</taxon>
        <taxon>Penicillium</taxon>
    </lineage>
</organism>
<dbReference type="AlphaFoldDB" id="A0A0A2LA89"/>
<evidence type="ECO:0000313" key="1">
    <source>
        <dbReference type="EMBL" id="KGO76086.1"/>
    </source>
</evidence>
<reference evidence="1 2" key="1">
    <citation type="journal article" date="2015" name="Mol. Plant Microbe Interact.">
        <title>Genome, transcriptome, and functional analyses of Penicillium expansum provide new insights into secondary metabolism and pathogenicity.</title>
        <authorList>
            <person name="Ballester A.R."/>
            <person name="Marcet-Houben M."/>
            <person name="Levin E."/>
            <person name="Sela N."/>
            <person name="Selma-Lazaro C."/>
            <person name="Carmona L."/>
            <person name="Wisniewski M."/>
            <person name="Droby S."/>
            <person name="Gonzalez-Candelas L."/>
            <person name="Gabaldon T."/>
        </authorList>
    </citation>
    <scope>NUCLEOTIDE SEQUENCE [LARGE SCALE GENOMIC DNA]</scope>
    <source>
        <strain evidence="1 2">PHI-1</strain>
    </source>
</reference>
<keyword evidence="2" id="KW-1185">Reference proteome</keyword>
<gene>
    <name evidence="1" type="ORF">PITC_006290</name>
</gene>
<comment type="caution">
    <text evidence="1">The sequence shown here is derived from an EMBL/GenBank/DDBJ whole genome shotgun (WGS) entry which is preliminary data.</text>
</comment>
<proteinExistence type="predicted"/>
<protein>
    <submittedName>
        <fullName evidence="1">Uncharacterized protein</fullName>
    </submittedName>
</protein>
<dbReference type="Proteomes" id="UP000030104">
    <property type="component" value="Unassembled WGS sequence"/>
</dbReference>
<accession>A0A0A2LA89</accession>
<dbReference type="EMBL" id="JQGA01000355">
    <property type="protein sequence ID" value="KGO76086.1"/>
    <property type="molecule type" value="Genomic_DNA"/>
</dbReference>
<dbReference type="HOGENOM" id="CLU_3368683_0_0_1"/>
<evidence type="ECO:0000313" key="2">
    <source>
        <dbReference type="Proteomes" id="UP000030104"/>
    </source>
</evidence>
<name>A0A0A2LA89_PENIT</name>